<organism evidence="1 2">
    <name type="scientific">Rhizobium soli</name>
    <dbReference type="NCBI Taxonomy" id="424798"/>
    <lineage>
        <taxon>Bacteria</taxon>
        <taxon>Pseudomonadati</taxon>
        <taxon>Pseudomonadota</taxon>
        <taxon>Alphaproteobacteria</taxon>
        <taxon>Hyphomicrobiales</taxon>
        <taxon>Rhizobiaceae</taxon>
        <taxon>Rhizobium/Agrobacterium group</taxon>
        <taxon>Rhizobium</taxon>
    </lineage>
</organism>
<dbReference type="AlphaFoldDB" id="A0A7X0JPV9"/>
<reference evidence="1 2" key="1">
    <citation type="submission" date="2020-08" db="EMBL/GenBank/DDBJ databases">
        <title>The Agave Microbiome: Exploring the role of microbial communities in plant adaptations to desert environments.</title>
        <authorList>
            <person name="Partida-Martinez L.P."/>
        </authorList>
    </citation>
    <scope>NUCLEOTIDE SEQUENCE [LARGE SCALE GENOMIC DNA]</scope>
    <source>
        <strain evidence="1 2">AS3.12</strain>
    </source>
</reference>
<evidence type="ECO:0000313" key="2">
    <source>
        <dbReference type="Proteomes" id="UP000585437"/>
    </source>
</evidence>
<comment type="caution">
    <text evidence="1">The sequence shown here is derived from an EMBL/GenBank/DDBJ whole genome shotgun (WGS) entry which is preliminary data.</text>
</comment>
<evidence type="ECO:0000313" key="1">
    <source>
        <dbReference type="EMBL" id="MBB6511170.1"/>
    </source>
</evidence>
<dbReference type="EMBL" id="JACHBU010000020">
    <property type="protein sequence ID" value="MBB6511170.1"/>
    <property type="molecule type" value="Genomic_DNA"/>
</dbReference>
<proteinExistence type="predicted"/>
<gene>
    <name evidence="1" type="ORF">F4695_004568</name>
</gene>
<dbReference type="Proteomes" id="UP000585437">
    <property type="component" value="Unassembled WGS sequence"/>
</dbReference>
<accession>A0A7X0JPV9</accession>
<dbReference type="RefSeq" id="WP_184656154.1">
    <property type="nucleotide sequence ID" value="NZ_JACHBU010000020.1"/>
</dbReference>
<keyword evidence="2" id="KW-1185">Reference proteome</keyword>
<name>A0A7X0JPV9_9HYPH</name>
<protein>
    <submittedName>
        <fullName evidence="1">Uncharacterized protein</fullName>
    </submittedName>
</protein>
<sequence length="225" mass="25801">MSRRGSPGNAEIFGLPNWRDKTAYSWELTDVDRWKWEFTRRRPEIRAAFDRYKQITHECNLISDPTETMTPEDPDFWAIVTPGDETYGLEGIPNPAISGALYLESVFKSTEVKVEVGDIAELEDVIHAKSRQFLSYQAFVVIDRRKPLESQLDEARVKLRAVMFQRSRRDRSGAWSQHLRILDAVETGATNDEIARVFFPGTREGRQAVSKALRAAKEVRDNLPS</sequence>